<feature type="signal peptide" evidence="1">
    <location>
        <begin position="1"/>
        <end position="22"/>
    </location>
</feature>
<accession>M4VBQ1</accession>
<dbReference type="KEGG" id="bex:A11Q_2437"/>
<name>M4VBQ1_9BACT</name>
<dbReference type="HOGENOM" id="CLU_841073_0_0_7"/>
<feature type="chain" id="PRO_5004060176" description="Peptidase C1A papain C-terminal domain-containing protein" evidence="1">
    <location>
        <begin position="23"/>
        <end position="330"/>
    </location>
</feature>
<dbReference type="PATRIC" id="fig|1184267.3.peg.2467"/>
<keyword evidence="1" id="KW-0732">Signal</keyword>
<evidence type="ECO:0000313" key="3">
    <source>
        <dbReference type="Proteomes" id="UP000012040"/>
    </source>
</evidence>
<evidence type="ECO:0000313" key="2">
    <source>
        <dbReference type="EMBL" id="AGH96653.1"/>
    </source>
</evidence>
<dbReference type="Proteomes" id="UP000012040">
    <property type="component" value="Chromosome"/>
</dbReference>
<dbReference type="Gene3D" id="3.90.70.10">
    <property type="entry name" value="Cysteine proteinases"/>
    <property type="match status" value="1"/>
</dbReference>
<evidence type="ECO:0008006" key="4">
    <source>
        <dbReference type="Google" id="ProtNLM"/>
    </source>
</evidence>
<dbReference type="InterPro" id="IPR038765">
    <property type="entry name" value="Papain-like_cys_pep_sf"/>
</dbReference>
<dbReference type="RefSeq" id="WP_015471143.1">
    <property type="nucleotide sequence ID" value="NC_020813.1"/>
</dbReference>
<evidence type="ECO:0000256" key="1">
    <source>
        <dbReference type="SAM" id="SignalP"/>
    </source>
</evidence>
<reference evidence="2 3" key="1">
    <citation type="journal article" date="2013" name="ISME J.">
        <title>By their genes ye shall know them: genomic signatures of predatory bacteria.</title>
        <authorList>
            <person name="Pasternak Z."/>
            <person name="Pietrokovski S."/>
            <person name="Rotem O."/>
            <person name="Gophna U."/>
            <person name="Lurie-Weinberger M.N."/>
            <person name="Jurkevitch E."/>
        </authorList>
    </citation>
    <scope>NUCLEOTIDE SEQUENCE [LARGE SCALE GENOMIC DNA]</scope>
    <source>
        <strain evidence="2 3">JSS</strain>
    </source>
</reference>
<sequence>MKLSKSLVSILFSTFAFSSAWAMTTVRLDAAGGSMQFMPVMDQQKSATCYAYTATQMYDSYRFGREHDSRTQVLSSPQALAIEYTLNGAEDLDWNGGYPDPTLTYAIVNGTCSYQDFNGDLNGNSIDQFMQSLESELNGLNPNGPGAGFDSNSPFTRHDDPRAEALRNIAIHRAYQRQRLMEKAQERVTERCQERITLSAAPQMTKVDLDGATRLDKLKSSVQTTLQNKHAAAIGMVYCEDFLRGNGDRVVDQNGLFQRLECKEYHASVLVGWRGNNNQVEEVLLRNTRGTSCDKYGDKWKTRCEAGQLWIPAEDLALNAQYLLLLQGRD</sequence>
<dbReference type="SUPFAM" id="SSF54001">
    <property type="entry name" value="Cysteine proteinases"/>
    <property type="match status" value="1"/>
</dbReference>
<gene>
    <name evidence="2" type="ORF">A11Q_2437</name>
</gene>
<dbReference type="AlphaFoldDB" id="M4VBQ1"/>
<dbReference type="EMBL" id="CP003537">
    <property type="protein sequence ID" value="AGH96653.1"/>
    <property type="molecule type" value="Genomic_DNA"/>
</dbReference>
<keyword evidence="3" id="KW-1185">Reference proteome</keyword>
<organism evidence="2 3">
    <name type="scientific">Pseudobdellovibrio exovorus JSS</name>
    <dbReference type="NCBI Taxonomy" id="1184267"/>
    <lineage>
        <taxon>Bacteria</taxon>
        <taxon>Pseudomonadati</taxon>
        <taxon>Bdellovibrionota</taxon>
        <taxon>Bdellovibrionia</taxon>
        <taxon>Bdellovibrionales</taxon>
        <taxon>Pseudobdellovibrionaceae</taxon>
        <taxon>Pseudobdellovibrio</taxon>
    </lineage>
</organism>
<protein>
    <recommendedName>
        <fullName evidence="4">Peptidase C1A papain C-terminal domain-containing protein</fullName>
    </recommendedName>
</protein>
<proteinExistence type="predicted"/>